<dbReference type="Proteomes" id="UP000192920">
    <property type="component" value="Unassembled WGS sequence"/>
</dbReference>
<dbReference type="AlphaFoldDB" id="A0A1Y6B9J3"/>
<evidence type="ECO:0000313" key="3">
    <source>
        <dbReference type="Proteomes" id="UP000192920"/>
    </source>
</evidence>
<feature type="region of interest" description="Disordered" evidence="1">
    <location>
        <begin position="26"/>
        <end position="52"/>
    </location>
</feature>
<sequence>MAQFLSIMAVVLLALIAWVARSRRPPVRRVPDEGPSYARHTQTRAIDPPSQMTGRDYGILLRAAHGDRSQLETWVLAEQQRATSPLSRDEAIERLAERLRLSRS</sequence>
<protein>
    <submittedName>
        <fullName evidence="2">Uncharacterized protein</fullName>
    </submittedName>
</protein>
<accession>A0A1Y6B9J3</accession>
<dbReference type="EMBL" id="FXAG01000001">
    <property type="protein sequence ID" value="SME92848.1"/>
    <property type="molecule type" value="Genomic_DNA"/>
</dbReference>
<gene>
    <name evidence="2" type="ORF">SAMN02745746_00114</name>
</gene>
<dbReference type="RefSeq" id="WP_085274513.1">
    <property type="nucleotide sequence ID" value="NZ_FXAG01000001.1"/>
</dbReference>
<proteinExistence type="predicted"/>
<organism evidence="2 3">
    <name type="scientific">Pseudogulbenkiania subflava DSM 22618</name>
    <dbReference type="NCBI Taxonomy" id="1123014"/>
    <lineage>
        <taxon>Bacteria</taxon>
        <taxon>Pseudomonadati</taxon>
        <taxon>Pseudomonadota</taxon>
        <taxon>Betaproteobacteria</taxon>
        <taxon>Neisseriales</taxon>
        <taxon>Chromobacteriaceae</taxon>
        <taxon>Pseudogulbenkiania</taxon>
    </lineage>
</organism>
<reference evidence="3" key="1">
    <citation type="submission" date="2017-04" db="EMBL/GenBank/DDBJ databases">
        <authorList>
            <person name="Varghese N."/>
            <person name="Submissions S."/>
        </authorList>
    </citation>
    <scope>NUCLEOTIDE SEQUENCE [LARGE SCALE GENOMIC DNA]</scope>
    <source>
        <strain evidence="3">DSM 22618</strain>
    </source>
</reference>
<evidence type="ECO:0000313" key="2">
    <source>
        <dbReference type="EMBL" id="SME92848.1"/>
    </source>
</evidence>
<name>A0A1Y6B9J3_9NEIS</name>
<evidence type="ECO:0000256" key="1">
    <source>
        <dbReference type="SAM" id="MobiDB-lite"/>
    </source>
</evidence>
<keyword evidence="3" id="KW-1185">Reference proteome</keyword>